<dbReference type="EMBL" id="GGEC01081841">
    <property type="protein sequence ID" value="MBX62325.1"/>
    <property type="molecule type" value="Transcribed_RNA"/>
</dbReference>
<proteinExistence type="predicted"/>
<evidence type="ECO:0000313" key="1">
    <source>
        <dbReference type="EMBL" id="MBX62325.1"/>
    </source>
</evidence>
<accession>A0A2P2Q5Q4</accession>
<sequence length="33" mass="3577">MLKVFSSLLSKGTSSRYLSMLEGSHCGLVQCLT</sequence>
<reference evidence="1" key="1">
    <citation type="submission" date="2018-02" db="EMBL/GenBank/DDBJ databases">
        <title>Rhizophora mucronata_Transcriptome.</title>
        <authorList>
            <person name="Meera S.P."/>
            <person name="Sreeshan A."/>
            <person name="Augustine A."/>
        </authorList>
    </citation>
    <scope>NUCLEOTIDE SEQUENCE</scope>
    <source>
        <tissue evidence="1">Leaf</tissue>
    </source>
</reference>
<organism evidence="1">
    <name type="scientific">Rhizophora mucronata</name>
    <name type="common">Asiatic mangrove</name>
    <dbReference type="NCBI Taxonomy" id="61149"/>
    <lineage>
        <taxon>Eukaryota</taxon>
        <taxon>Viridiplantae</taxon>
        <taxon>Streptophyta</taxon>
        <taxon>Embryophyta</taxon>
        <taxon>Tracheophyta</taxon>
        <taxon>Spermatophyta</taxon>
        <taxon>Magnoliopsida</taxon>
        <taxon>eudicotyledons</taxon>
        <taxon>Gunneridae</taxon>
        <taxon>Pentapetalae</taxon>
        <taxon>rosids</taxon>
        <taxon>fabids</taxon>
        <taxon>Malpighiales</taxon>
        <taxon>Rhizophoraceae</taxon>
        <taxon>Rhizophora</taxon>
    </lineage>
</organism>
<name>A0A2P2Q5Q4_RHIMU</name>
<protein>
    <submittedName>
        <fullName evidence="1">Uncharacterized protein</fullName>
    </submittedName>
</protein>
<dbReference type="AlphaFoldDB" id="A0A2P2Q5Q4"/>